<evidence type="ECO:0000256" key="1">
    <source>
        <dbReference type="SAM" id="MobiDB-lite"/>
    </source>
</evidence>
<proteinExistence type="predicted"/>
<comment type="caution">
    <text evidence="2">The sequence shown here is derived from an EMBL/GenBank/DDBJ whole genome shotgun (WGS) entry which is preliminary data.</text>
</comment>
<gene>
    <name evidence="2" type="ORF">F2Q69_00042166</name>
</gene>
<dbReference type="EMBL" id="QGKX02001621">
    <property type="protein sequence ID" value="KAF3504377.1"/>
    <property type="molecule type" value="Genomic_DNA"/>
</dbReference>
<dbReference type="Proteomes" id="UP000712600">
    <property type="component" value="Unassembled WGS sequence"/>
</dbReference>
<evidence type="ECO:0000313" key="2">
    <source>
        <dbReference type="EMBL" id="KAF3504377.1"/>
    </source>
</evidence>
<protein>
    <submittedName>
        <fullName evidence="2">Uncharacterized protein</fullName>
    </submittedName>
</protein>
<accession>A0A8S9NR00</accession>
<reference evidence="2" key="1">
    <citation type="submission" date="2019-12" db="EMBL/GenBank/DDBJ databases">
        <title>Genome sequencing and annotation of Brassica cretica.</title>
        <authorList>
            <person name="Studholme D.J."/>
            <person name="Sarris P."/>
        </authorList>
    </citation>
    <scope>NUCLEOTIDE SEQUENCE</scope>
    <source>
        <strain evidence="2">PFS-109/04</strain>
        <tissue evidence="2">Leaf</tissue>
    </source>
</reference>
<name>A0A8S9NR00_BRACR</name>
<evidence type="ECO:0000313" key="3">
    <source>
        <dbReference type="Proteomes" id="UP000712600"/>
    </source>
</evidence>
<feature type="compositionally biased region" description="Polar residues" evidence="1">
    <location>
        <begin position="13"/>
        <end position="22"/>
    </location>
</feature>
<sequence length="72" mass="8231">MFLSRIRRAPSITRPNGHQPSDQFPRVKPSEPLFRKHQSSRLRHLQDAIISPELLHLRQKVSGSIAVDPGLE</sequence>
<organism evidence="2 3">
    <name type="scientific">Brassica cretica</name>
    <name type="common">Mustard</name>
    <dbReference type="NCBI Taxonomy" id="69181"/>
    <lineage>
        <taxon>Eukaryota</taxon>
        <taxon>Viridiplantae</taxon>
        <taxon>Streptophyta</taxon>
        <taxon>Embryophyta</taxon>
        <taxon>Tracheophyta</taxon>
        <taxon>Spermatophyta</taxon>
        <taxon>Magnoliopsida</taxon>
        <taxon>eudicotyledons</taxon>
        <taxon>Gunneridae</taxon>
        <taxon>Pentapetalae</taxon>
        <taxon>rosids</taxon>
        <taxon>malvids</taxon>
        <taxon>Brassicales</taxon>
        <taxon>Brassicaceae</taxon>
        <taxon>Brassiceae</taxon>
        <taxon>Brassica</taxon>
    </lineage>
</organism>
<dbReference type="AlphaFoldDB" id="A0A8S9NR00"/>
<feature type="region of interest" description="Disordered" evidence="1">
    <location>
        <begin position="1"/>
        <end position="29"/>
    </location>
</feature>